<proteinExistence type="predicted"/>
<organism evidence="1 2">
    <name type="scientific">Pseudomonas entomophila (strain L48)</name>
    <dbReference type="NCBI Taxonomy" id="384676"/>
    <lineage>
        <taxon>Bacteria</taxon>
        <taxon>Pseudomonadati</taxon>
        <taxon>Pseudomonadota</taxon>
        <taxon>Gammaproteobacteria</taxon>
        <taxon>Pseudomonadales</taxon>
        <taxon>Pseudomonadaceae</taxon>
        <taxon>Pseudomonas</taxon>
    </lineage>
</organism>
<name>Q1IAI0_PSEE4</name>
<evidence type="ECO:0000313" key="2">
    <source>
        <dbReference type="Proteomes" id="UP000000658"/>
    </source>
</evidence>
<dbReference type="AlphaFoldDB" id="Q1IAI0"/>
<sequence>MSSDAGKIMVGANSAYDMYVANAIKDIQSSAKKVKDGIKDAADTIFSLQEAAKIIGIIASLVDIAAVIASSIQDWDNLGKLPELVRNLNKQIKAAKKPDVGQGGI</sequence>
<evidence type="ECO:0000313" key="1">
    <source>
        <dbReference type="EMBL" id="CAK15339.1"/>
    </source>
</evidence>
<dbReference type="Proteomes" id="UP000000658">
    <property type="component" value="Chromosome"/>
</dbReference>
<reference evidence="1 2" key="1">
    <citation type="journal article" date="2006" name="Nat. Biotechnol.">
        <title>Complete genome sequence of the entomopathogenic and metabolically versatile soil bacterium Pseudomonas entomophila.</title>
        <authorList>
            <person name="Vodovar N."/>
            <person name="Vallenet D."/>
            <person name="Cruveiller S."/>
            <person name="Rouy Z."/>
            <person name="Barbe V."/>
            <person name="Acosta C."/>
            <person name="Cattolico L."/>
            <person name="Jubin C."/>
            <person name="Lajus A."/>
            <person name="Segurens B."/>
            <person name="Vacherie B."/>
            <person name="Wincker P."/>
            <person name="Weissenbach J."/>
            <person name="Lemaitre B."/>
            <person name="Medigue C."/>
            <person name="Boccard F."/>
        </authorList>
    </citation>
    <scope>NUCLEOTIDE SEQUENCE [LARGE SCALE GENOMIC DNA]</scope>
    <source>
        <strain evidence="1 2">L48</strain>
    </source>
</reference>
<protein>
    <submittedName>
        <fullName evidence="1">Uncharacterized protein</fullName>
    </submittedName>
</protein>
<gene>
    <name evidence="1" type="ordered locus">PSEEN2537</name>
</gene>
<dbReference type="HOGENOM" id="CLU_2234195_0_0_6"/>
<accession>Q1IAI0</accession>
<dbReference type="KEGG" id="pen:PSEEN2537"/>
<dbReference type="EMBL" id="CT573326">
    <property type="protein sequence ID" value="CAK15339.1"/>
    <property type="molecule type" value="Genomic_DNA"/>
</dbReference>